<sequence length="214" mass="24163">MAFEFLNVSIGAAMVVPEETNSQIEIHTSLSARKLPQSISRLFGTTLQYPLGMMANLRCIARPASSARRNIFKHHLTCDPTAHEGLCWRKVSVVTGMRTDGNRATEASLPPKFPERFKSGTKHIAPLVTDVYSRPEYFGGTAGDVRSLRAYLPVFTQSCRIYTPNFGETEAIIHPSHDGFATSSRWYPQRQHYWESFVEDVLDSFMGKKRFSIK</sequence>
<name>A0ACA9U963_BIOOC</name>
<keyword evidence="2" id="KW-1185">Reference proteome</keyword>
<evidence type="ECO:0000313" key="1">
    <source>
        <dbReference type="EMBL" id="CAG9949544.1"/>
    </source>
</evidence>
<feature type="non-terminal residue" evidence="1">
    <location>
        <position position="214"/>
    </location>
</feature>
<reference evidence="1" key="2">
    <citation type="submission" date="2021-10" db="EMBL/GenBank/DDBJ databases">
        <authorList>
            <person name="Piombo E."/>
        </authorList>
    </citation>
    <scope>NUCLEOTIDE SEQUENCE</scope>
</reference>
<protein>
    <submittedName>
        <fullName evidence="1">Uncharacterized protein</fullName>
    </submittedName>
</protein>
<proteinExistence type="predicted"/>
<accession>A0ACA9U963</accession>
<comment type="caution">
    <text evidence="1">The sequence shown here is derived from an EMBL/GenBank/DDBJ whole genome shotgun (WGS) entry which is preliminary data.</text>
</comment>
<organism evidence="1 2">
    <name type="scientific">Clonostachys rosea f. rosea IK726</name>
    <dbReference type="NCBI Taxonomy" id="1349383"/>
    <lineage>
        <taxon>Eukaryota</taxon>
        <taxon>Fungi</taxon>
        <taxon>Dikarya</taxon>
        <taxon>Ascomycota</taxon>
        <taxon>Pezizomycotina</taxon>
        <taxon>Sordariomycetes</taxon>
        <taxon>Hypocreomycetidae</taxon>
        <taxon>Hypocreales</taxon>
        <taxon>Bionectriaceae</taxon>
        <taxon>Clonostachys</taxon>
    </lineage>
</organism>
<gene>
    <name evidence="1" type="ORF">CRV2_00021599</name>
</gene>
<dbReference type="Proteomes" id="UP000836387">
    <property type="component" value="Unassembled WGS sequence"/>
</dbReference>
<reference evidence="1" key="1">
    <citation type="submission" date="2020-04" db="EMBL/GenBank/DDBJ databases">
        <authorList>
            <person name="Broberg M."/>
        </authorList>
    </citation>
    <scope>NUCLEOTIDE SEQUENCE</scope>
</reference>
<evidence type="ECO:0000313" key="2">
    <source>
        <dbReference type="Proteomes" id="UP000836387"/>
    </source>
</evidence>
<dbReference type="EMBL" id="CADEHS020000102">
    <property type="protein sequence ID" value="CAG9949544.1"/>
    <property type="molecule type" value="Genomic_DNA"/>
</dbReference>